<feature type="chain" id="PRO_5002212944" description="Lipoprotein" evidence="1">
    <location>
        <begin position="19"/>
        <end position="147"/>
    </location>
</feature>
<proteinExistence type="predicted"/>
<organism evidence="2 3">
    <name type="scientific">Prevotella pectinovora</name>
    <dbReference type="NCBI Taxonomy" id="1602169"/>
    <lineage>
        <taxon>Bacteria</taxon>
        <taxon>Pseudomonadati</taxon>
        <taxon>Bacteroidota</taxon>
        <taxon>Bacteroidia</taxon>
        <taxon>Bacteroidales</taxon>
        <taxon>Prevotellaceae</taxon>
        <taxon>Prevotella</taxon>
    </lineage>
</organism>
<feature type="signal peptide" evidence="1">
    <location>
        <begin position="1"/>
        <end position="18"/>
    </location>
</feature>
<accession>A0A0D0J325</accession>
<dbReference type="OrthoDB" id="1079936at2"/>
<evidence type="ECO:0000313" key="2">
    <source>
        <dbReference type="EMBL" id="KIP64978.1"/>
    </source>
</evidence>
<reference evidence="2 3" key="1">
    <citation type="submission" date="2015-01" db="EMBL/GenBank/DDBJ databases">
        <title>Comparative genomics of non-oral Prevotella species.</title>
        <authorList>
            <person name="Accetto T."/>
            <person name="Nograsek B."/>
            <person name="Avgustin G."/>
        </authorList>
    </citation>
    <scope>NUCLEOTIDE SEQUENCE [LARGE SCALE GENOMIC DNA]</scope>
    <source>
        <strain evidence="2 3">P5-119</strain>
    </source>
</reference>
<keyword evidence="3" id="KW-1185">Reference proteome</keyword>
<dbReference type="RefSeq" id="WP_042517091.1">
    <property type="nucleotide sequence ID" value="NZ_JAXJLY010000011.1"/>
</dbReference>
<evidence type="ECO:0000256" key="1">
    <source>
        <dbReference type="SAM" id="SignalP"/>
    </source>
</evidence>
<dbReference type="PROSITE" id="PS51257">
    <property type="entry name" value="PROKAR_LIPOPROTEIN"/>
    <property type="match status" value="1"/>
</dbReference>
<dbReference type="Proteomes" id="UP000032046">
    <property type="component" value="Unassembled WGS sequence"/>
</dbReference>
<keyword evidence="1" id="KW-0732">Signal</keyword>
<gene>
    <name evidence="2" type="ORF">ST44_00205</name>
</gene>
<sequence length="147" mass="16515">MKKIICFALALALFSACADNGKEEARRILTEAQGQYDKGNYKESLRLVDSLRRSHPEAVEERRQALTLYQDASEKLAQSEIARLDMQLQTAQCRLDSMAAVVDSHSGSNGDAALDKLARLRQQRDSLQVAFDTQCAMVRLIREKRKG</sequence>
<protein>
    <recommendedName>
        <fullName evidence="4">Lipoprotein</fullName>
    </recommendedName>
</protein>
<dbReference type="EMBL" id="JXQK01000004">
    <property type="protein sequence ID" value="KIP64978.1"/>
    <property type="molecule type" value="Genomic_DNA"/>
</dbReference>
<dbReference type="AlphaFoldDB" id="A0A0D0J325"/>
<evidence type="ECO:0008006" key="4">
    <source>
        <dbReference type="Google" id="ProtNLM"/>
    </source>
</evidence>
<evidence type="ECO:0000313" key="3">
    <source>
        <dbReference type="Proteomes" id="UP000032046"/>
    </source>
</evidence>
<comment type="caution">
    <text evidence="2">The sequence shown here is derived from an EMBL/GenBank/DDBJ whole genome shotgun (WGS) entry which is preliminary data.</text>
</comment>
<name>A0A0D0J325_9BACT</name>